<keyword evidence="2" id="KW-0732">Signal</keyword>
<dbReference type="Proteomes" id="UP000594975">
    <property type="component" value="Chromosome"/>
</dbReference>
<gene>
    <name evidence="3" type="ORF">BK826_04675</name>
    <name evidence="4" type="ORF">I6G21_03720</name>
    <name evidence="5" type="ORF">I6H58_06790</name>
</gene>
<reference evidence="3 6" key="1">
    <citation type="submission" date="2016-10" db="EMBL/GenBank/DDBJ databases">
        <title>Draft genome sequence of strain LCT isolated from the Shenzhou X spacecraft of China.</title>
        <authorList>
            <person name="Huang B."/>
        </authorList>
    </citation>
    <scope>NUCLEOTIDE SEQUENCE [LARGE SCALE GENOMIC DNA]</scope>
    <source>
        <strain evidence="3 6">LCT-H5</strain>
    </source>
</reference>
<reference evidence="7 8" key="2">
    <citation type="submission" date="2020-12" db="EMBL/GenBank/DDBJ databases">
        <title>FDA dAtabase for Regulatory Grade micrObial Sequences (FDA-ARGOS): Supporting development and validation of Infectious Disease Dx tests.</title>
        <authorList>
            <person name="Sproer C."/>
            <person name="Gronow S."/>
            <person name="Severitt S."/>
            <person name="Schroder I."/>
            <person name="Tallon L."/>
            <person name="Sadzewicz L."/>
            <person name="Zhao X."/>
            <person name="Boylan J."/>
            <person name="Ott S."/>
            <person name="Bowen H."/>
            <person name="Vavikolanu K."/>
            <person name="Mehta A."/>
            <person name="Aluvathingal J."/>
            <person name="Nadendla S."/>
            <person name="Lowell S."/>
            <person name="Myers T."/>
            <person name="Yan Y."/>
            <person name="Sichtig H."/>
        </authorList>
    </citation>
    <scope>NUCLEOTIDE SEQUENCE [LARGE SCALE GENOMIC DNA]</scope>
    <source>
        <strain evidence="5 8">FDAARGOS_1001</strain>
        <strain evidence="4 7">FDAARGOS_864</strain>
    </source>
</reference>
<accession>A0A1S2N016</accession>
<dbReference type="OrthoDB" id="4879047at2"/>
<evidence type="ECO:0000313" key="5">
    <source>
        <dbReference type="EMBL" id="QQC58690.1"/>
    </source>
</evidence>
<sequence>MTRHPQHRIAAVSAAGAALALGAGILVAGPAQAEDAASTPTGTATSTQQTTAQQAAASQSPESFANLALVRSATEPTVYWLKAPAPNGIGEVPAPDGTYSVDLTSGDQHEHFEVTSHEGRLDLKDSHILKTAAFDPQITVQWVG</sequence>
<dbReference type="AlphaFoldDB" id="A0A1S2N016"/>
<dbReference type="KEGG" id="rkr:I6G21_03720"/>
<proteinExistence type="predicted"/>
<evidence type="ECO:0000313" key="3">
    <source>
        <dbReference type="EMBL" id="OIJ36000.1"/>
    </source>
</evidence>
<evidence type="ECO:0000256" key="2">
    <source>
        <dbReference type="SAM" id="SignalP"/>
    </source>
</evidence>
<dbReference type="EMBL" id="CP066078">
    <property type="protein sequence ID" value="QQC58690.1"/>
    <property type="molecule type" value="Genomic_DNA"/>
</dbReference>
<dbReference type="RefSeq" id="WP_058730791.1">
    <property type="nucleotide sequence ID" value="NZ_CP065738.1"/>
</dbReference>
<dbReference type="EMBL" id="MODZ01000005">
    <property type="protein sequence ID" value="OIJ36000.1"/>
    <property type="molecule type" value="Genomic_DNA"/>
</dbReference>
<evidence type="ECO:0000313" key="8">
    <source>
        <dbReference type="Proteomes" id="UP000595221"/>
    </source>
</evidence>
<dbReference type="Proteomes" id="UP000179540">
    <property type="component" value="Unassembled WGS sequence"/>
</dbReference>
<evidence type="ECO:0000313" key="7">
    <source>
        <dbReference type="Proteomes" id="UP000594975"/>
    </source>
</evidence>
<evidence type="ECO:0000256" key="1">
    <source>
        <dbReference type="SAM" id="MobiDB-lite"/>
    </source>
</evidence>
<dbReference type="GeneID" id="61262472"/>
<feature type="signal peptide" evidence="2">
    <location>
        <begin position="1"/>
        <end position="33"/>
    </location>
</feature>
<dbReference type="Proteomes" id="UP000595221">
    <property type="component" value="Chromosome"/>
</dbReference>
<evidence type="ECO:0000313" key="4">
    <source>
        <dbReference type="EMBL" id="QPT54297.1"/>
    </source>
</evidence>
<feature type="chain" id="PRO_5036310421" evidence="2">
    <location>
        <begin position="34"/>
        <end position="144"/>
    </location>
</feature>
<protein>
    <submittedName>
        <fullName evidence="3">Uncharacterized protein</fullName>
    </submittedName>
</protein>
<organism evidence="3 6">
    <name type="scientific">Rothia kristinae</name>
    <dbReference type="NCBI Taxonomy" id="37923"/>
    <lineage>
        <taxon>Bacteria</taxon>
        <taxon>Bacillati</taxon>
        <taxon>Actinomycetota</taxon>
        <taxon>Actinomycetes</taxon>
        <taxon>Micrococcales</taxon>
        <taxon>Micrococcaceae</taxon>
        <taxon>Rothia</taxon>
    </lineage>
</organism>
<name>A0A1S2N016_9MICC</name>
<evidence type="ECO:0000313" key="6">
    <source>
        <dbReference type="Proteomes" id="UP000179540"/>
    </source>
</evidence>
<dbReference type="EMBL" id="CP065738">
    <property type="protein sequence ID" value="QPT54297.1"/>
    <property type="molecule type" value="Genomic_DNA"/>
</dbReference>
<feature type="region of interest" description="Disordered" evidence="1">
    <location>
        <begin position="35"/>
        <end position="59"/>
    </location>
</feature>